<keyword evidence="2" id="KW-1185">Reference proteome</keyword>
<protein>
    <submittedName>
        <fullName evidence="1">Uncharacterized protein</fullName>
    </submittedName>
</protein>
<sequence>MSMVAGTIVMINDGMPLYLVKYVGEIASFLTVKMHKHAGDTALGTLLRAMQKDFDINNLRLDELDSINVDNQIGSLYVFNIVEPIEMLPNNGYKFVEASSLHSLLETVDMSSAPKLL</sequence>
<evidence type="ECO:0000313" key="1">
    <source>
        <dbReference type="EMBL" id="NKZ24251.1"/>
    </source>
</evidence>
<proteinExistence type="predicted"/>
<dbReference type="RefSeq" id="WP_168722051.1">
    <property type="nucleotide sequence ID" value="NZ_JAAXPN010000005.1"/>
</dbReference>
<name>A0A7X6N1S0_9LACO</name>
<dbReference type="EMBL" id="JAAXPN010000005">
    <property type="protein sequence ID" value="NKZ24251.1"/>
    <property type="molecule type" value="Genomic_DNA"/>
</dbReference>
<dbReference type="AlphaFoldDB" id="A0A7X6N1S0"/>
<reference evidence="1 2" key="1">
    <citation type="submission" date="2020-04" db="EMBL/GenBank/DDBJ databases">
        <title>MicrobeNet Type strains.</title>
        <authorList>
            <person name="Nicholson A.C."/>
        </authorList>
    </citation>
    <scope>NUCLEOTIDE SEQUENCE [LARGE SCALE GENOMIC DNA]</scope>
    <source>
        <strain evidence="1 2">CCUG 61472</strain>
    </source>
</reference>
<organism evidence="1 2">
    <name type="scientific">Periweissella fabalis</name>
    <dbReference type="NCBI Taxonomy" id="1070421"/>
    <lineage>
        <taxon>Bacteria</taxon>
        <taxon>Bacillati</taxon>
        <taxon>Bacillota</taxon>
        <taxon>Bacilli</taxon>
        <taxon>Lactobacillales</taxon>
        <taxon>Lactobacillaceae</taxon>
        <taxon>Periweissella</taxon>
    </lineage>
</organism>
<gene>
    <name evidence="1" type="ORF">HF964_05480</name>
</gene>
<evidence type="ECO:0000313" key="2">
    <source>
        <dbReference type="Proteomes" id="UP000549765"/>
    </source>
</evidence>
<accession>A0A7X6N1S0</accession>
<comment type="caution">
    <text evidence="1">The sequence shown here is derived from an EMBL/GenBank/DDBJ whole genome shotgun (WGS) entry which is preliminary data.</text>
</comment>
<dbReference type="Proteomes" id="UP000549765">
    <property type="component" value="Unassembled WGS sequence"/>
</dbReference>